<protein>
    <submittedName>
        <fullName evidence="2">Uncharacterized protein</fullName>
    </submittedName>
</protein>
<feature type="compositionally biased region" description="Basic and acidic residues" evidence="1">
    <location>
        <begin position="55"/>
        <end position="66"/>
    </location>
</feature>
<evidence type="ECO:0000313" key="3">
    <source>
        <dbReference type="Proteomes" id="UP001143548"/>
    </source>
</evidence>
<feature type="region of interest" description="Disordered" evidence="1">
    <location>
        <begin position="1"/>
        <end position="73"/>
    </location>
</feature>
<name>A0A9W5YJP4_9EURO</name>
<reference evidence="2" key="1">
    <citation type="submission" date="2022-07" db="EMBL/GenBank/DDBJ databases">
        <title>Taxonomy of Aspergillus series Nigri: significant species reduction supported by multi-species coalescent approaches.</title>
        <authorList>
            <person name="Bian C."/>
            <person name="Kusuya Y."/>
            <person name="Sklenar F."/>
            <person name="D'hooge E."/>
            <person name="Yaguchi T."/>
            <person name="Takahashi H."/>
            <person name="Hubka V."/>
        </authorList>
    </citation>
    <scope>NUCLEOTIDE SEQUENCE</scope>
    <source>
        <strain evidence="2">CBS 733.88</strain>
    </source>
</reference>
<dbReference type="AlphaFoldDB" id="A0A9W5YJP4"/>
<dbReference type="Proteomes" id="UP001143548">
    <property type="component" value="Unassembled WGS sequence"/>
</dbReference>
<feature type="region of interest" description="Disordered" evidence="1">
    <location>
        <begin position="116"/>
        <end position="135"/>
    </location>
</feature>
<gene>
    <name evidence="2" type="ORF">AbraCBS73388_009187</name>
</gene>
<comment type="caution">
    <text evidence="2">The sequence shown here is derived from an EMBL/GenBank/DDBJ whole genome shotgun (WGS) entry which is preliminary data.</text>
</comment>
<dbReference type="EMBL" id="BROQ01000006">
    <property type="protein sequence ID" value="GKZ17516.1"/>
    <property type="molecule type" value="Genomic_DNA"/>
</dbReference>
<proteinExistence type="predicted"/>
<feature type="compositionally biased region" description="Polar residues" evidence="1">
    <location>
        <begin position="1"/>
        <end position="23"/>
    </location>
</feature>
<sequence length="135" mass="14750">MPAQARLTNQTDANSSSVSSNTPPRGIDDPKIENVFKNWGQARRDTQKETPLAQKRSEERDEEARQRQSGKMTAINVVGQLGKLHGGKQSAEDKAQVSQGWLIDGLKQPDRMEVAEDEGGMDGGIDLFGESATIQ</sequence>
<evidence type="ECO:0000313" key="2">
    <source>
        <dbReference type="EMBL" id="GKZ17516.1"/>
    </source>
</evidence>
<organism evidence="2 3">
    <name type="scientific">Aspergillus brasiliensis</name>
    <dbReference type="NCBI Taxonomy" id="319629"/>
    <lineage>
        <taxon>Eukaryota</taxon>
        <taxon>Fungi</taxon>
        <taxon>Dikarya</taxon>
        <taxon>Ascomycota</taxon>
        <taxon>Pezizomycotina</taxon>
        <taxon>Eurotiomycetes</taxon>
        <taxon>Eurotiomycetidae</taxon>
        <taxon>Eurotiales</taxon>
        <taxon>Aspergillaceae</taxon>
        <taxon>Aspergillus</taxon>
        <taxon>Aspergillus subgen. Circumdati</taxon>
    </lineage>
</organism>
<accession>A0A9W5YJP4</accession>
<evidence type="ECO:0000256" key="1">
    <source>
        <dbReference type="SAM" id="MobiDB-lite"/>
    </source>
</evidence>